<evidence type="ECO:0000256" key="6">
    <source>
        <dbReference type="ARBA" id="ARBA00022837"/>
    </source>
</evidence>
<dbReference type="InterPro" id="IPR036852">
    <property type="entry name" value="Peptidase_S8/S53_dom_sf"/>
</dbReference>
<evidence type="ECO:0000259" key="10">
    <source>
        <dbReference type="PROSITE" id="PS51695"/>
    </source>
</evidence>
<keyword evidence="5" id="KW-0720">Serine protease</keyword>
<evidence type="ECO:0000256" key="1">
    <source>
        <dbReference type="ARBA" id="ARBA00001913"/>
    </source>
</evidence>
<dbReference type="GO" id="GO:0008233">
    <property type="term" value="F:peptidase activity"/>
    <property type="evidence" value="ECO:0007669"/>
    <property type="project" value="UniProtKB-KW"/>
</dbReference>
<keyword evidence="12" id="KW-1185">Reference proteome</keyword>
<dbReference type="InterPro" id="IPR015366">
    <property type="entry name" value="S53_propep"/>
</dbReference>
<dbReference type="Gene3D" id="3.40.50.200">
    <property type="entry name" value="Peptidase S8/S53 domain"/>
    <property type="match status" value="1"/>
</dbReference>
<evidence type="ECO:0000313" key="12">
    <source>
        <dbReference type="Proteomes" id="UP001634747"/>
    </source>
</evidence>
<name>A0ABW9KF24_9BACT</name>
<comment type="cofactor">
    <cofactor evidence="1">
        <name>Ca(2+)</name>
        <dbReference type="ChEBI" id="CHEBI:29108"/>
    </cofactor>
</comment>
<dbReference type="PANTHER" id="PTHR14218:SF15">
    <property type="entry name" value="TRIPEPTIDYL-PEPTIDASE 1"/>
    <property type="match status" value="1"/>
</dbReference>
<comment type="similarity">
    <text evidence="8">Belongs to the peptidase S8 family.</text>
</comment>
<proteinExistence type="inferred from homology"/>
<evidence type="ECO:0000256" key="3">
    <source>
        <dbReference type="ARBA" id="ARBA00022723"/>
    </source>
</evidence>
<dbReference type="InterPro" id="IPR050819">
    <property type="entry name" value="Tripeptidyl-peptidase_I"/>
</dbReference>
<evidence type="ECO:0000256" key="8">
    <source>
        <dbReference type="PROSITE-ProRule" id="PRU01240"/>
    </source>
</evidence>
<dbReference type="CDD" id="cd04056">
    <property type="entry name" value="Peptidases_S53"/>
    <property type="match status" value="1"/>
</dbReference>
<dbReference type="SUPFAM" id="SSF52743">
    <property type="entry name" value="Subtilisin-like"/>
    <property type="match status" value="1"/>
</dbReference>
<feature type="signal peptide" evidence="9">
    <location>
        <begin position="1"/>
        <end position="24"/>
    </location>
</feature>
<comment type="caution">
    <text evidence="8">Lacks conserved residue(s) required for the propagation of feature annotation.</text>
</comment>
<dbReference type="PROSITE" id="PS51695">
    <property type="entry name" value="SEDOLISIN"/>
    <property type="match status" value="1"/>
</dbReference>
<keyword evidence="9" id="KW-0732">Signal</keyword>
<evidence type="ECO:0000256" key="7">
    <source>
        <dbReference type="ARBA" id="ARBA00023145"/>
    </source>
</evidence>
<sequence>MKTSFRSASALLLTALSAGPLLHAAVPNRLSRTAAATAPQELPQGVSPRVKASTRLGHLNGDTQLASISLVLAPSAAQSAALDQLLADQQNPAAPRYHQWLTPAQFGAQFGVSDADLQVLQNWLTNQGFQITEVAPSRNRITFSGSAATVEAAFHTELDTFRRGDQQFFENGTAPQIPSALQNVVSAITGLSSYRLRPALHRVVSANSGSLAGQRPNNTSATGSHYVTPWDFRQIYNANGLFNSGYTGNGIKIAVLGQSAVDLNQLTYFQQLTGQTPKAPTVVLVPNTGVSTAYQGDETESEADLEYASGVAPGASVTFVYAGSATNADVTTALNYAITNNLAPILTYSYGGCETENSLAALVGQEAAFRQANAQGQTILVSAGDTGAAGCEDVGVTTAYDGLQVSYPASSPYVTAVGGTQFNDTTNGSTYWSGSNNGQYGSAIGYIPESVWNENSSDPLSAGGGGASRVFGKPNWQVANGVPSDGARDIPDVSFTASEHDAYLICTSDSSFVSGSSTGACTSTAFGIGRVGGTSLPTPAFAGALAMILSANNNTTGMGNLNPLLYSLFGTTPSVFHDITSGNNNDPCATGTLGCVNGTLGYSAAAGYDLASGLGSLDLGAFSGNFNTTLAVTGRTPTLALTVTTANTTSITVAVRASSNTSTTVPTGSVTVSLDGGSPQTVALGSIPVGGATGTPGLATVTFTGTYATGTHTINATYAGDTNFSGATASTTLSVSTTNGGLTLAATPTTVTINSSTAHSGTWTLNLTSINGYSGIVGINQPVAASGSNLPTVGCFIGQGDVGIAANASVSTTITYSFSSVDCSGANVIKVFGDTRKAIAAARKTSPLSGTHNLPLLAVSFTGLLGSAFLRRKRAWMTGLLALAAMAGTFGLSGCGSGSAPLSTTTTGGSGTVSAPKGTYNVVFSASDYVNNSPSATVNVTLVIQ</sequence>
<dbReference type="Pfam" id="PF09286">
    <property type="entry name" value="Pro-kuma_activ"/>
    <property type="match status" value="1"/>
</dbReference>
<organism evidence="11 12">
    <name type="scientific">Terriglobus aquaticus</name>
    <dbReference type="NCBI Taxonomy" id="940139"/>
    <lineage>
        <taxon>Bacteria</taxon>
        <taxon>Pseudomonadati</taxon>
        <taxon>Acidobacteriota</taxon>
        <taxon>Terriglobia</taxon>
        <taxon>Terriglobales</taxon>
        <taxon>Acidobacteriaceae</taxon>
        <taxon>Terriglobus</taxon>
    </lineage>
</organism>
<dbReference type="EMBL" id="JBJYXY010000001">
    <property type="protein sequence ID" value="MFN2974236.1"/>
    <property type="molecule type" value="Genomic_DNA"/>
</dbReference>
<dbReference type="GO" id="GO:0006508">
    <property type="term" value="P:proteolysis"/>
    <property type="evidence" value="ECO:0007669"/>
    <property type="project" value="UniProtKB-KW"/>
</dbReference>
<evidence type="ECO:0000256" key="4">
    <source>
        <dbReference type="ARBA" id="ARBA00022801"/>
    </source>
</evidence>
<feature type="domain" description="Peptidase S53" evidence="10">
    <location>
        <begin position="226"/>
        <end position="629"/>
    </location>
</feature>
<dbReference type="RefSeq" id="WP_263414194.1">
    <property type="nucleotide sequence ID" value="NZ_BAABBH010000001.1"/>
</dbReference>
<feature type="chain" id="PRO_5046128086" evidence="9">
    <location>
        <begin position="25"/>
        <end position="945"/>
    </location>
</feature>
<dbReference type="PROSITE" id="PS51892">
    <property type="entry name" value="SUBTILASE"/>
    <property type="match status" value="1"/>
</dbReference>
<reference evidence="11 12" key="1">
    <citation type="submission" date="2024-12" db="EMBL/GenBank/DDBJ databases">
        <authorList>
            <person name="Lee Y."/>
        </authorList>
    </citation>
    <scope>NUCLEOTIDE SEQUENCE [LARGE SCALE GENOMIC DNA]</scope>
    <source>
        <strain evidence="11 12">03SUJ4</strain>
    </source>
</reference>
<keyword evidence="6" id="KW-0106">Calcium</keyword>
<evidence type="ECO:0000313" key="11">
    <source>
        <dbReference type="EMBL" id="MFN2974236.1"/>
    </source>
</evidence>
<dbReference type="InterPro" id="IPR030400">
    <property type="entry name" value="Sedolisin_dom"/>
</dbReference>
<evidence type="ECO:0000256" key="9">
    <source>
        <dbReference type="SAM" id="SignalP"/>
    </source>
</evidence>
<protein>
    <submittedName>
        <fullName evidence="11">Protease pro-enzyme activation domain-containing protein</fullName>
    </submittedName>
</protein>
<dbReference type="SUPFAM" id="SSF54897">
    <property type="entry name" value="Protease propeptides/inhibitors"/>
    <property type="match status" value="1"/>
</dbReference>
<dbReference type="CDD" id="cd11377">
    <property type="entry name" value="Pro-peptidase_S53"/>
    <property type="match status" value="1"/>
</dbReference>
<dbReference type="Proteomes" id="UP001634747">
    <property type="component" value="Unassembled WGS sequence"/>
</dbReference>
<keyword evidence="2 11" id="KW-0645">Protease</keyword>
<gene>
    <name evidence="11" type="ORF">ACK2TP_00530</name>
</gene>
<keyword evidence="4" id="KW-0378">Hydrolase</keyword>
<keyword evidence="7" id="KW-0865">Zymogen</keyword>
<comment type="caution">
    <text evidence="11">The sequence shown here is derived from an EMBL/GenBank/DDBJ whole genome shotgun (WGS) entry which is preliminary data.</text>
</comment>
<evidence type="ECO:0000256" key="5">
    <source>
        <dbReference type="ARBA" id="ARBA00022825"/>
    </source>
</evidence>
<accession>A0ABW9KF24</accession>
<dbReference type="SMART" id="SM00944">
    <property type="entry name" value="Pro-kuma_activ"/>
    <property type="match status" value="1"/>
</dbReference>
<evidence type="ECO:0000256" key="2">
    <source>
        <dbReference type="ARBA" id="ARBA00022670"/>
    </source>
</evidence>
<dbReference type="PANTHER" id="PTHR14218">
    <property type="entry name" value="PROTEASE S8 TRIPEPTIDYL PEPTIDASE I CLN2"/>
    <property type="match status" value="1"/>
</dbReference>
<keyword evidence="3" id="KW-0479">Metal-binding</keyword>